<sequence length="262" mass="29714">MPNALASEIYLVEHWEDHAGLELTERRARIYAEYVALGVAGRWPYHQAARSGSRSPTQAQLRTIITSSRTSREREVARFTLQGEARVWFRIAYGGEGLLSKYSAEEIGYATGPDEGDSLVLEDADRYARFRGLQDALGCMPEIVDSFVGPQDPARHHSSIQDAKEEAAPQLENEDDEEAKEEIRMGMQHAWVTGVMWLEDKEAQETGEALLVWLDEFGRVVRKNRVQDITKWAAMFSRFADNETEWWNTAEAGSVYEAGNWP</sequence>
<dbReference type="AlphaFoldDB" id="A0AAI9EF88"/>
<accession>A0AAI9EF88</accession>
<evidence type="ECO:0000256" key="1">
    <source>
        <dbReference type="SAM" id="MobiDB-lite"/>
    </source>
</evidence>
<reference evidence="2" key="1">
    <citation type="submission" date="2023-11" db="EMBL/GenBank/DDBJ databases">
        <authorList>
            <person name="Alioto T."/>
            <person name="Alioto T."/>
            <person name="Gomez Garrido J."/>
        </authorList>
    </citation>
    <scope>NUCLEOTIDE SEQUENCE</scope>
</reference>
<dbReference type="EMBL" id="CAVMBE010000109">
    <property type="protein sequence ID" value="CAK4034223.1"/>
    <property type="molecule type" value="Genomic_DNA"/>
</dbReference>
<gene>
    <name evidence="2" type="ORF">LECACI_7A009381</name>
</gene>
<feature type="region of interest" description="Disordered" evidence="1">
    <location>
        <begin position="148"/>
        <end position="179"/>
    </location>
</feature>
<keyword evidence="3" id="KW-1185">Reference proteome</keyword>
<dbReference type="Proteomes" id="UP001296104">
    <property type="component" value="Unassembled WGS sequence"/>
</dbReference>
<comment type="caution">
    <text evidence="2">The sequence shown here is derived from an EMBL/GenBank/DDBJ whole genome shotgun (WGS) entry which is preliminary data.</text>
</comment>
<evidence type="ECO:0000313" key="3">
    <source>
        <dbReference type="Proteomes" id="UP001296104"/>
    </source>
</evidence>
<name>A0AAI9EF88_9PEZI</name>
<proteinExistence type="predicted"/>
<evidence type="ECO:0000313" key="2">
    <source>
        <dbReference type="EMBL" id="CAK4034223.1"/>
    </source>
</evidence>
<protein>
    <submittedName>
        <fullName evidence="2">Uncharacterized protein</fullName>
    </submittedName>
</protein>
<organism evidence="2 3">
    <name type="scientific">Lecanosticta acicola</name>
    <dbReference type="NCBI Taxonomy" id="111012"/>
    <lineage>
        <taxon>Eukaryota</taxon>
        <taxon>Fungi</taxon>
        <taxon>Dikarya</taxon>
        <taxon>Ascomycota</taxon>
        <taxon>Pezizomycotina</taxon>
        <taxon>Dothideomycetes</taxon>
        <taxon>Dothideomycetidae</taxon>
        <taxon>Mycosphaerellales</taxon>
        <taxon>Mycosphaerellaceae</taxon>
        <taxon>Lecanosticta</taxon>
    </lineage>
</organism>